<gene>
    <name evidence="1" type="ORF">O181_077372</name>
</gene>
<evidence type="ECO:0000313" key="2">
    <source>
        <dbReference type="Proteomes" id="UP000765509"/>
    </source>
</evidence>
<reference evidence="1" key="1">
    <citation type="submission" date="2021-03" db="EMBL/GenBank/DDBJ databases">
        <title>Draft genome sequence of rust myrtle Austropuccinia psidii MF-1, a brazilian biotype.</title>
        <authorList>
            <person name="Quecine M.C."/>
            <person name="Pachon D.M.R."/>
            <person name="Bonatelli M.L."/>
            <person name="Correr F.H."/>
            <person name="Franceschini L.M."/>
            <person name="Leite T.F."/>
            <person name="Margarido G.R.A."/>
            <person name="Almeida C.A."/>
            <person name="Ferrarezi J.A."/>
            <person name="Labate C.A."/>
        </authorList>
    </citation>
    <scope>NUCLEOTIDE SEQUENCE</scope>
    <source>
        <strain evidence="1">MF-1</strain>
    </source>
</reference>
<evidence type="ECO:0000313" key="1">
    <source>
        <dbReference type="EMBL" id="MBW0537657.1"/>
    </source>
</evidence>
<protein>
    <submittedName>
        <fullName evidence="1">Uncharacterized protein</fullName>
    </submittedName>
</protein>
<proteinExistence type="predicted"/>
<dbReference type="AlphaFoldDB" id="A0A9Q3IEM2"/>
<sequence length="77" mass="9359">MEERDKKVKDTYHINFLDRPLNNQEDPSEWQLENPEFIQQTTNAEDETESILENEYNYIYLPYITFEDMYGDEAQES</sequence>
<dbReference type="EMBL" id="AVOT02042262">
    <property type="protein sequence ID" value="MBW0537657.1"/>
    <property type="molecule type" value="Genomic_DNA"/>
</dbReference>
<dbReference type="Proteomes" id="UP000765509">
    <property type="component" value="Unassembled WGS sequence"/>
</dbReference>
<keyword evidence="2" id="KW-1185">Reference proteome</keyword>
<organism evidence="1 2">
    <name type="scientific">Austropuccinia psidii MF-1</name>
    <dbReference type="NCBI Taxonomy" id="1389203"/>
    <lineage>
        <taxon>Eukaryota</taxon>
        <taxon>Fungi</taxon>
        <taxon>Dikarya</taxon>
        <taxon>Basidiomycota</taxon>
        <taxon>Pucciniomycotina</taxon>
        <taxon>Pucciniomycetes</taxon>
        <taxon>Pucciniales</taxon>
        <taxon>Sphaerophragmiaceae</taxon>
        <taxon>Austropuccinia</taxon>
    </lineage>
</organism>
<name>A0A9Q3IEM2_9BASI</name>
<accession>A0A9Q3IEM2</accession>
<comment type="caution">
    <text evidence="1">The sequence shown here is derived from an EMBL/GenBank/DDBJ whole genome shotgun (WGS) entry which is preliminary data.</text>
</comment>